<dbReference type="EMBL" id="HG326223">
    <property type="protein sequence ID" value="CDG12839.1"/>
    <property type="molecule type" value="Genomic_DNA"/>
</dbReference>
<reference evidence="1 2" key="1">
    <citation type="submission" date="2013-06" db="EMBL/GenBank/DDBJ databases">
        <authorList>
            <person name="Aslett M."/>
        </authorList>
    </citation>
    <scope>NUCLEOTIDE SEQUENCE [LARGE SCALE GENOMIC DNA]</scope>
    <source>
        <strain evidence="1 2">Db11</strain>
    </source>
</reference>
<dbReference type="InterPro" id="IPR025562">
    <property type="entry name" value="Tae4"/>
</dbReference>
<dbReference type="KEGG" id="smac:SMDB11_2264"/>
<sequence length="158" mass="17867">MSRPSFQQAWQRFSEINVDITDVGKKIGGNVGLNIELGVNDPLQGFTNACAIRMSYTLNYSGFKVERGAWKTVSGKDKNWYIYRVRDIINFLNYKFGKPDKTIKNPTPSDFSKDKGILVFTVPGWNDASGHATLWNGTTCSDHCYFPKSNEASIWLLK</sequence>
<dbReference type="AlphaFoldDB" id="A0ABC9IJ97"/>
<evidence type="ECO:0000313" key="1">
    <source>
        <dbReference type="EMBL" id="CDG12839.1"/>
    </source>
</evidence>
<evidence type="ECO:0000313" key="2">
    <source>
        <dbReference type="Proteomes" id="UP000018979"/>
    </source>
</evidence>
<accession>A0ABC9IJ97</accession>
<proteinExistence type="predicted"/>
<reference evidence="1 2" key="3">
    <citation type="journal article" date="2014" name="Genome Biol. Evol.">
        <title>Genome evolution and plasticity of Serratia marcescens, an important multidrug-resistant nosocomial pathogen.</title>
        <authorList>
            <person name="Iguchi A."/>
            <person name="Nagaya Y."/>
            <person name="Pradel E."/>
            <person name="Ooka T."/>
            <person name="Ogura Y."/>
            <person name="Katsura K."/>
            <person name="Kurokawa K."/>
            <person name="Oshima K."/>
            <person name="Hattori M."/>
            <person name="Parkhill J."/>
            <person name="Sebaihia M."/>
            <person name="Coulthurst S.J."/>
            <person name="Gotoh N."/>
            <person name="Thomson N.R."/>
            <person name="Ewbank J.J."/>
            <person name="Hayashi T."/>
        </authorList>
    </citation>
    <scope>NUCLEOTIDE SEQUENCE [LARGE SCALE GENOMIC DNA]</scope>
    <source>
        <strain evidence="1 2">Db11</strain>
    </source>
</reference>
<protein>
    <recommendedName>
        <fullName evidence="3">Cytoplasmic protein</fullName>
    </recommendedName>
</protein>
<dbReference type="Gene3D" id="3.90.1720.70">
    <property type="match status" value="1"/>
</dbReference>
<reference evidence="2" key="2">
    <citation type="submission" date="2013-11" db="EMBL/GenBank/DDBJ databases">
        <title>Genome sequences of clinical and environmental isolates of Serratia marcescens.</title>
        <authorList>
            <person name="Iguchi A."/>
            <person name="Komatsu H."/>
            <person name="Nagaya Y."/>
            <person name="Ogura Y."/>
            <person name="Katsura K."/>
            <person name="Kurokawa K."/>
            <person name="Ooka T."/>
            <person name="Hattori M."/>
            <person name="Gotoh N."/>
            <person name="Thomson N."/>
            <person name="Hayashi T."/>
        </authorList>
    </citation>
    <scope>NUCLEOTIDE SEQUENCE [LARGE SCALE GENOMIC DNA]</scope>
    <source>
        <strain evidence="2">Db11</strain>
    </source>
</reference>
<dbReference type="Proteomes" id="UP000018979">
    <property type="component" value="Chromosome I"/>
</dbReference>
<evidence type="ECO:0008006" key="3">
    <source>
        <dbReference type="Google" id="ProtNLM"/>
    </source>
</evidence>
<gene>
    <name evidence="1" type="ORF">SMDB11_2264</name>
</gene>
<dbReference type="Pfam" id="PF14113">
    <property type="entry name" value="Tae4"/>
    <property type="match status" value="1"/>
</dbReference>
<name>A0ABC9IJ97_SERMA</name>
<organism evidence="1 2">
    <name type="scientific">Serratia marcescens subsp. marcescens Db11</name>
    <dbReference type="NCBI Taxonomy" id="273526"/>
    <lineage>
        <taxon>Bacteria</taxon>
        <taxon>Pseudomonadati</taxon>
        <taxon>Pseudomonadota</taxon>
        <taxon>Gammaproteobacteria</taxon>
        <taxon>Enterobacterales</taxon>
        <taxon>Yersiniaceae</taxon>
        <taxon>Serratia</taxon>
    </lineage>
</organism>